<sequence>MTDSPQENDAARPGTVPIKSGRKSFWDSASLVWLIPVIALAVALGAAWRNYNAQGPLIEVVFENAAGVKAGETQLRYRDISVGTVEDLGLNDDLTEVVASIRINKDLGPYINEDSKFWVVRPEVSARGVSGLDTVLSGVYIQGAWDSEPGQFHDRFQGLKDAPLLGLGREGVSISLRSDDGLPGAGTPILYKGVEVGVVGTPNVNDDGTSVSAEAVIYKPYSNFVTNSTRFWDISGFSFSVGASGAQLNFTSLASLISGGVTFAEIGSGGAPLAEGTTFDLFADETTARDDFLVDGDGQAVDVSMIFEQNLAGLSAGAPVELGGLKVGEITGLNGIVDPERFGDNEARLIATARINPGRIGLGQDAGETELLAYLSTRIGEGLRARLTNASIFTGGLKVELVVLPDEPAATLDAEAEPLPRIPTATATLTDVGATAQGVLQRVNDLPIEEVMQSITDFLNNASALIGSEELQRAPAELTGILSAVRGVAESDGVQGLPDQISTLLNDLQTTSATLNRVISVLEDQDAAGKLTTAIANVGIATETLPDLVADIRAVLAKAQDVPLAELSQNVTDLLASAQSLLSDADALVASEDVQALPTQLRGILSSVRDVTTSADVQALPTRVTELLAGLQDSSTTLSRLLRDIETEDTVGKLTAAIDDVAQAADGLPSLIEQARGIVENANRIPLDRLSDQATQLLASANALVDQDTTRALPGELNTALAEVSAVLRELQEGGLVNNANATLSSARDAADAIAEASATLPGLAADLRAVATQANTTLSAYSDDSNFTRETRTAIRQIQSAAEAIERLARTIERNPNSLILGR</sequence>
<evidence type="ECO:0000256" key="1">
    <source>
        <dbReference type="ARBA" id="ARBA00004533"/>
    </source>
</evidence>
<keyword evidence="6 7" id="KW-0472">Membrane</keyword>
<evidence type="ECO:0000256" key="4">
    <source>
        <dbReference type="ARBA" id="ARBA00022692"/>
    </source>
</evidence>
<feature type="domain" description="Mce/MlaD" evidence="8">
    <location>
        <begin position="55"/>
        <end position="141"/>
    </location>
</feature>
<dbReference type="Proteomes" id="UP000231259">
    <property type="component" value="Unassembled WGS sequence"/>
</dbReference>
<evidence type="ECO:0000313" key="10">
    <source>
        <dbReference type="Proteomes" id="UP000231259"/>
    </source>
</evidence>
<evidence type="ECO:0000256" key="6">
    <source>
        <dbReference type="ARBA" id="ARBA00023136"/>
    </source>
</evidence>
<dbReference type="PANTHER" id="PTHR30462:SF0">
    <property type="entry name" value="INTERMEMBRANE TRANSPORT PROTEIN YEBT"/>
    <property type="match status" value="1"/>
</dbReference>
<dbReference type="InterPro" id="IPR051800">
    <property type="entry name" value="PqiA-PqiB_transport"/>
</dbReference>
<comment type="caution">
    <text evidence="9">The sequence shown here is derived from an EMBL/GenBank/DDBJ whole genome shotgun (WGS) entry which is preliminary data.</text>
</comment>
<evidence type="ECO:0000313" key="9">
    <source>
        <dbReference type="EMBL" id="PIL19889.1"/>
    </source>
</evidence>
<evidence type="ECO:0000259" key="8">
    <source>
        <dbReference type="Pfam" id="PF02470"/>
    </source>
</evidence>
<dbReference type="RefSeq" id="WP_099911201.1">
    <property type="nucleotide sequence ID" value="NZ_AWWI01000079.1"/>
</dbReference>
<evidence type="ECO:0000256" key="5">
    <source>
        <dbReference type="ARBA" id="ARBA00022989"/>
    </source>
</evidence>
<dbReference type="InterPro" id="IPR003399">
    <property type="entry name" value="Mce/MlaD"/>
</dbReference>
<keyword evidence="10" id="KW-1185">Reference proteome</keyword>
<dbReference type="Pfam" id="PF02470">
    <property type="entry name" value="MlaD"/>
    <property type="match status" value="2"/>
</dbReference>
<evidence type="ECO:0000256" key="2">
    <source>
        <dbReference type="ARBA" id="ARBA00022475"/>
    </source>
</evidence>
<organism evidence="9 10">
    <name type="scientific">Puniceibacterium antarcticum</name>
    <dbReference type="NCBI Taxonomy" id="1206336"/>
    <lineage>
        <taxon>Bacteria</taxon>
        <taxon>Pseudomonadati</taxon>
        <taxon>Pseudomonadota</taxon>
        <taxon>Alphaproteobacteria</taxon>
        <taxon>Rhodobacterales</taxon>
        <taxon>Paracoccaceae</taxon>
        <taxon>Puniceibacterium</taxon>
    </lineage>
</organism>
<dbReference type="AlphaFoldDB" id="A0A2G8RE98"/>
<dbReference type="PANTHER" id="PTHR30462">
    <property type="entry name" value="INTERMEMBRANE TRANSPORT PROTEIN PQIB-RELATED"/>
    <property type="match status" value="1"/>
</dbReference>
<accession>A0A2G8RE98</accession>
<comment type="subcellular location">
    <subcellularLocation>
        <location evidence="1">Cell inner membrane</location>
    </subcellularLocation>
</comment>
<feature type="domain" description="Mce/MlaD" evidence="8">
    <location>
        <begin position="185"/>
        <end position="235"/>
    </location>
</feature>
<keyword evidence="5 7" id="KW-1133">Transmembrane helix</keyword>
<dbReference type="OrthoDB" id="9806984at2"/>
<evidence type="ECO:0000256" key="7">
    <source>
        <dbReference type="SAM" id="Phobius"/>
    </source>
</evidence>
<dbReference type="GO" id="GO:0005886">
    <property type="term" value="C:plasma membrane"/>
    <property type="evidence" value="ECO:0007669"/>
    <property type="project" value="UniProtKB-SubCell"/>
</dbReference>
<dbReference type="EMBL" id="AWWI01000079">
    <property type="protein sequence ID" value="PIL19889.1"/>
    <property type="molecule type" value="Genomic_DNA"/>
</dbReference>
<feature type="transmembrane region" description="Helical" evidence="7">
    <location>
        <begin position="29"/>
        <end position="48"/>
    </location>
</feature>
<keyword evidence="3" id="KW-0997">Cell inner membrane</keyword>
<gene>
    <name evidence="9" type="ORF">P775_12485</name>
</gene>
<keyword evidence="2" id="KW-1003">Cell membrane</keyword>
<protein>
    <recommendedName>
        <fullName evidence="8">Mce/MlaD domain-containing protein</fullName>
    </recommendedName>
</protein>
<name>A0A2G8RE98_9RHOB</name>
<evidence type="ECO:0000256" key="3">
    <source>
        <dbReference type="ARBA" id="ARBA00022519"/>
    </source>
</evidence>
<reference evidence="9 10" key="1">
    <citation type="submission" date="2013-09" db="EMBL/GenBank/DDBJ databases">
        <title>Genome sequencing of Phaeobacter antarcticus sp. nov. SM1211.</title>
        <authorList>
            <person name="Zhang X.-Y."/>
            <person name="Liu C."/>
            <person name="Chen X.-L."/>
            <person name="Xie B.-B."/>
            <person name="Qin Q.-L."/>
            <person name="Rong J.-C."/>
            <person name="Zhang Y.-Z."/>
        </authorList>
    </citation>
    <scope>NUCLEOTIDE SEQUENCE [LARGE SCALE GENOMIC DNA]</scope>
    <source>
        <strain evidence="9 10">SM1211</strain>
    </source>
</reference>
<keyword evidence="4 7" id="KW-0812">Transmembrane</keyword>
<proteinExistence type="predicted"/>